<dbReference type="InterPro" id="IPR036588">
    <property type="entry name" value="CobH/CbiC_sf"/>
</dbReference>
<dbReference type="GO" id="GO:0016993">
    <property type="term" value="F:precorrin-8X methylmutase activity"/>
    <property type="evidence" value="ECO:0007669"/>
    <property type="project" value="InterPro"/>
</dbReference>
<gene>
    <name evidence="6" type="ORF">HMPREF9629_00758</name>
</gene>
<dbReference type="HOGENOM" id="CLU_084703_1_1_9"/>
<dbReference type="EMBL" id="AFZE01000057">
    <property type="protein sequence ID" value="EHL10543.1"/>
    <property type="molecule type" value="Genomic_DNA"/>
</dbReference>
<dbReference type="PANTHER" id="PTHR43588">
    <property type="entry name" value="COBALT-PRECORRIN-8 METHYLMUTASE"/>
    <property type="match status" value="1"/>
</dbReference>
<dbReference type="SUPFAM" id="SSF63965">
    <property type="entry name" value="Precorrin-8X methylmutase CbiC/CobH"/>
    <property type="match status" value="1"/>
</dbReference>
<evidence type="ECO:0000256" key="3">
    <source>
        <dbReference type="ARBA" id="ARBA00022573"/>
    </source>
</evidence>
<comment type="caution">
    <text evidence="6">The sequence shown here is derived from an EMBL/GenBank/DDBJ whole genome shotgun (WGS) entry which is preliminary data.</text>
</comment>
<evidence type="ECO:0000256" key="2">
    <source>
        <dbReference type="ARBA" id="ARBA00009774"/>
    </source>
</evidence>
<reference evidence="6 7" key="1">
    <citation type="submission" date="2011-08" db="EMBL/GenBank/DDBJ databases">
        <title>The Genome Sequence of Eubacteriaceae bacterium ACC19a.</title>
        <authorList>
            <consortium name="The Broad Institute Genome Sequencing Platform"/>
            <person name="Earl A."/>
            <person name="Ward D."/>
            <person name="Feldgarden M."/>
            <person name="Gevers D."/>
            <person name="Sizova M."/>
            <person name="Hazen A."/>
            <person name="Epstein S."/>
            <person name="Young S.K."/>
            <person name="Zeng Q."/>
            <person name="Gargeya S."/>
            <person name="Fitzgerald M."/>
            <person name="Haas B."/>
            <person name="Abouelleil A."/>
            <person name="Alvarado L."/>
            <person name="Arachchi H.M."/>
            <person name="Berlin A."/>
            <person name="Brown A."/>
            <person name="Chapman S.B."/>
            <person name="Chen Z."/>
            <person name="Dunbar C."/>
            <person name="Freedman E."/>
            <person name="Gearin G."/>
            <person name="Gellesch M."/>
            <person name="Goldberg J."/>
            <person name="Griggs A."/>
            <person name="Gujja S."/>
            <person name="Heiman D."/>
            <person name="Howarth C."/>
            <person name="Larson L."/>
            <person name="Lui A."/>
            <person name="MacDonald P.J.P."/>
            <person name="Montmayeur A."/>
            <person name="Murphy C."/>
            <person name="Neiman D."/>
            <person name="Pearson M."/>
            <person name="Priest M."/>
            <person name="Roberts A."/>
            <person name="Saif S."/>
            <person name="Shea T."/>
            <person name="Shenoy N."/>
            <person name="Sisk P."/>
            <person name="Stolte C."/>
            <person name="Sykes S."/>
            <person name="Wortman J."/>
            <person name="Nusbaum C."/>
            <person name="Birren B."/>
        </authorList>
    </citation>
    <scope>NUCLEOTIDE SEQUENCE [LARGE SCALE GENOMIC DNA]</scope>
    <source>
        <strain evidence="6 7">ACC19a</strain>
    </source>
</reference>
<dbReference type="PATRIC" id="fig|796937.3.peg.1991"/>
<dbReference type="BioCyc" id="EBAC796937-HMP:GMGH-760-MONOMER"/>
<evidence type="ECO:0000313" key="6">
    <source>
        <dbReference type="EMBL" id="EHL10543.1"/>
    </source>
</evidence>
<accession>G9X301</accession>
<feature type="domain" description="Cobalamin biosynthesis precorrin-8X methylmutase CobH/CbiC" evidence="5">
    <location>
        <begin position="10"/>
        <end position="208"/>
    </location>
</feature>
<dbReference type="GO" id="GO:0009236">
    <property type="term" value="P:cobalamin biosynthetic process"/>
    <property type="evidence" value="ECO:0007669"/>
    <property type="project" value="UniProtKB-UniPathway"/>
</dbReference>
<dbReference type="PANTHER" id="PTHR43588:SF1">
    <property type="entry name" value="COBALT-PRECORRIN-8 METHYLMUTASE"/>
    <property type="match status" value="1"/>
</dbReference>
<proteinExistence type="inferred from homology"/>
<dbReference type="RefSeq" id="WP_009524993.1">
    <property type="nucleotide sequence ID" value="NZ_JH414549.1"/>
</dbReference>
<organism evidence="6 7">
    <name type="scientific">Peptoanaerobacter stomatis</name>
    <dbReference type="NCBI Taxonomy" id="796937"/>
    <lineage>
        <taxon>Bacteria</taxon>
        <taxon>Bacillati</taxon>
        <taxon>Bacillota</taxon>
        <taxon>Clostridia</taxon>
        <taxon>Peptostreptococcales</taxon>
        <taxon>Filifactoraceae</taxon>
        <taxon>Peptoanaerobacter</taxon>
    </lineage>
</organism>
<evidence type="ECO:0000256" key="4">
    <source>
        <dbReference type="ARBA" id="ARBA00023235"/>
    </source>
</evidence>
<dbReference type="Proteomes" id="UP000006437">
    <property type="component" value="Unassembled WGS sequence"/>
</dbReference>
<keyword evidence="3" id="KW-0169">Cobalamin biosynthesis</keyword>
<name>G9X301_9FIRM</name>
<dbReference type="UniPathway" id="UPA00148"/>
<evidence type="ECO:0000256" key="1">
    <source>
        <dbReference type="ARBA" id="ARBA00004953"/>
    </source>
</evidence>
<comment type="similarity">
    <text evidence="2">Belongs to the CobH/CbiC family.</text>
</comment>
<comment type="pathway">
    <text evidence="1">Cofactor biosynthesis; adenosylcobalamin biosynthesis.</text>
</comment>
<evidence type="ECO:0000259" key="5">
    <source>
        <dbReference type="Pfam" id="PF02570"/>
    </source>
</evidence>
<dbReference type="AlphaFoldDB" id="G9X301"/>
<evidence type="ECO:0000313" key="7">
    <source>
        <dbReference type="Proteomes" id="UP000006437"/>
    </source>
</evidence>
<protein>
    <recommendedName>
        <fullName evidence="5">Cobalamin biosynthesis precorrin-8X methylmutase CobH/CbiC domain-containing protein</fullName>
    </recommendedName>
</protein>
<dbReference type="InterPro" id="IPR003722">
    <property type="entry name" value="Cbl_synth_CobH/CbiC"/>
</dbReference>
<keyword evidence="4" id="KW-0413">Isomerase</keyword>
<sequence>MNYIKDPKAIEKKSFEIISDIIENEHKGYKFNSEFEEKIIKRCIHTSADFDYLYNLKISPDFEQEIKKAVRDKATIYTDTTMAMSGISKVTLKKYGIDIKCFVADEETKVLAEKHNITRSMASVIRIFEERTPKIIVVGNAPTFLYKTIELYNIDKSDVRAVIGAPVGFVEAKESKDMLYKTNINYIAALGRKGGSNIAAAIINAILYSFE</sequence>
<dbReference type="Pfam" id="PF02570">
    <property type="entry name" value="CbiC"/>
    <property type="match status" value="1"/>
</dbReference>
<dbReference type="Gene3D" id="3.40.50.10230">
    <property type="entry name" value="Cobalamin biosynthesis CobH/CbiC, precorrin-8X methylmutase"/>
    <property type="match status" value="1"/>
</dbReference>